<dbReference type="EMBL" id="BAAAYU010000005">
    <property type="protein sequence ID" value="GAA3644431.1"/>
    <property type="molecule type" value="Genomic_DNA"/>
</dbReference>
<gene>
    <name evidence="2" type="ORF">GCM10022200_30660</name>
</gene>
<dbReference type="RefSeq" id="WP_344740121.1">
    <property type="nucleotide sequence ID" value="NZ_BAAAYU010000005.1"/>
</dbReference>
<sequence>MSTPSDGTDVPIRRIDRILAFMSLGLLVLSVVSFFAIMIASSAGADMSAGLWPAVGVTIYIAPILAFALLLTVLVMSFVRRSRANRGD</sequence>
<organism evidence="2 3">
    <name type="scientific">Microbacterium awajiense</name>
    <dbReference type="NCBI Taxonomy" id="415214"/>
    <lineage>
        <taxon>Bacteria</taxon>
        <taxon>Bacillati</taxon>
        <taxon>Actinomycetota</taxon>
        <taxon>Actinomycetes</taxon>
        <taxon>Micrococcales</taxon>
        <taxon>Microbacteriaceae</taxon>
        <taxon>Microbacterium</taxon>
    </lineage>
</organism>
<name>A0ABP7B0Q5_9MICO</name>
<comment type="caution">
    <text evidence="2">The sequence shown here is derived from an EMBL/GenBank/DDBJ whole genome shotgun (WGS) entry which is preliminary data.</text>
</comment>
<evidence type="ECO:0000313" key="2">
    <source>
        <dbReference type="EMBL" id="GAA3644431.1"/>
    </source>
</evidence>
<reference evidence="3" key="1">
    <citation type="journal article" date="2019" name="Int. J. Syst. Evol. Microbiol.">
        <title>The Global Catalogue of Microorganisms (GCM) 10K type strain sequencing project: providing services to taxonomists for standard genome sequencing and annotation.</title>
        <authorList>
            <consortium name="The Broad Institute Genomics Platform"/>
            <consortium name="The Broad Institute Genome Sequencing Center for Infectious Disease"/>
            <person name="Wu L."/>
            <person name="Ma J."/>
        </authorList>
    </citation>
    <scope>NUCLEOTIDE SEQUENCE [LARGE SCALE GENOMIC DNA]</scope>
    <source>
        <strain evidence="3">JCM 16544</strain>
    </source>
</reference>
<protein>
    <recommendedName>
        <fullName evidence="4">Multidrug ABC transporter ATPase</fullName>
    </recommendedName>
</protein>
<feature type="transmembrane region" description="Helical" evidence="1">
    <location>
        <begin position="18"/>
        <end position="39"/>
    </location>
</feature>
<evidence type="ECO:0008006" key="4">
    <source>
        <dbReference type="Google" id="ProtNLM"/>
    </source>
</evidence>
<keyword evidence="1" id="KW-0812">Transmembrane</keyword>
<keyword evidence="1" id="KW-1133">Transmembrane helix</keyword>
<keyword evidence="3" id="KW-1185">Reference proteome</keyword>
<keyword evidence="1" id="KW-0472">Membrane</keyword>
<evidence type="ECO:0000313" key="3">
    <source>
        <dbReference type="Proteomes" id="UP001501697"/>
    </source>
</evidence>
<dbReference type="Proteomes" id="UP001501697">
    <property type="component" value="Unassembled WGS sequence"/>
</dbReference>
<proteinExistence type="predicted"/>
<feature type="transmembrane region" description="Helical" evidence="1">
    <location>
        <begin position="59"/>
        <end position="79"/>
    </location>
</feature>
<evidence type="ECO:0000256" key="1">
    <source>
        <dbReference type="SAM" id="Phobius"/>
    </source>
</evidence>
<accession>A0ABP7B0Q5</accession>